<gene>
    <name evidence="1" type="ORF">A9Q68_01865</name>
</gene>
<dbReference type="Proteomes" id="UP000182015">
    <property type="component" value="Unassembled WGS sequence"/>
</dbReference>
<organism evidence="1 2">
    <name type="scientific">Streptococcus bovimastitidis</name>
    <dbReference type="NCBI Taxonomy" id="1856638"/>
    <lineage>
        <taxon>Bacteria</taxon>
        <taxon>Bacillati</taxon>
        <taxon>Bacillota</taxon>
        <taxon>Bacilli</taxon>
        <taxon>Lactobacillales</taxon>
        <taxon>Streptococcaceae</taxon>
        <taxon>Streptococcus</taxon>
    </lineage>
</organism>
<dbReference type="GO" id="GO:0005829">
    <property type="term" value="C:cytosol"/>
    <property type="evidence" value="ECO:0007669"/>
    <property type="project" value="TreeGrafter"/>
</dbReference>
<dbReference type="InterPro" id="IPR023214">
    <property type="entry name" value="HAD_sf"/>
</dbReference>
<dbReference type="NCBIfam" id="TIGR01484">
    <property type="entry name" value="HAD-SF-IIB"/>
    <property type="match status" value="1"/>
</dbReference>
<dbReference type="Gene3D" id="3.30.1240.10">
    <property type="match status" value="1"/>
</dbReference>
<dbReference type="RefSeq" id="WP_071792970.1">
    <property type="nucleotide sequence ID" value="NZ_LZDD01000001.1"/>
</dbReference>
<keyword evidence="2" id="KW-1185">Reference proteome</keyword>
<sequence length="284" mass="32206">MIKAIILDIDGTLTNSQKEITADTKEALLKAQEMGIRLAIASARSENGLRRFGRWLDFEHNNGIFICYNGGLIINSQTNEVYYEKAMPTELAKEILEHLKQFDCIPMVNKDEYMYLNDAFKGMIHTPNGDMDIIQYETRSNEFLICEKADLADFVDFEVPKILVAASSDYMAENEEKMGAPFKDRARTGMTVPFYYEFNAKGVEKDVAIEKAFEEMCISSDEMMAFGDAQNDVAMLKYVKYGIAMGNAIDELKEVAYDVTDDNDHDGIAKALYKYIPELKDVTL</sequence>
<dbReference type="Gene3D" id="3.40.50.1000">
    <property type="entry name" value="HAD superfamily/HAD-like"/>
    <property type="match status" value="1"/>
</dbReference>
<name>A0A1L8MNS0_9STRE</name>
<dbReference type="SFLD" id="SFLDG01140">
    <property type="entry name" value="C2.B:_Phosphomannomutase_and_P"/>
    <property type="match status" value="1"/>
</dbReference>
<dbReference type="CDD" id="cd07516">
    <property type="entry name" value="HAD_Pase"/>
    <property type="match status" value="1"/>
</dbReference>
<dbReference type="PANTHER" id="PTHR10000:SF8">
    <property type="entry name" value="HAD SUPERFAMILY HYDROLASE-LIKE, TYPE 3"/>
    <property type="match status" value="1"/>
</dbReference>
<dbReference type="SFLD" id="SFLDS00003">
    <property type="entry name" value="Haloacid_Dehalogenase"/>
    <property type="match status" value="1"/>
</dbReference>
<dbReference type="InterPro" id="IPR000150">
    <property type="entry name" value="Cof"/>
</dbReference>
<accession>A0A1L8MNS0</accession>
<dbReference type="GO" id="GO:0000287">
    <property type="term" value="F:magnesium ion binding"/>
    <property type="evidence" value="ECO:0007669"/>
    <property type="project" value="TreeGrafter"/>
</dbReference>
<dbReference type="Pfam" id="PF08282">
    <property type="entry name" value="Hydrolase_3"/>
    <property type="match status" value="1"/>
</dbReference>
<dbReference type="NCBIfam" id="TIGR00099">
    <property type="entry name" value="Cof-subfamily"/>
    <property type="match status" value="1"/>
</dbReference>
<dbReference type="OrthoDB" id="9790031at2"/>
<evidence type="ECO:0000313" key="1">
    <source>
        <dbReference type="EMBL" id="OJF72315.1"/>
    </source>
</evidence>
<dbReference type="EMBL" id="LZDD01000001">
    <property type="protein sequence ID" value="OJF72315.1"/>
    <property type="molecule type" value="Genomic_DNA"/>
</dbReference>
<dbReference type="GO" id="GO:0016791">
    <property type="term" value="F:phosphatase activity"/>
    <property type="evidence" value="ECO:0007669"/>
    <property type="project" value="TreeGrafter"/>
</dbReference>
<protein>
    <recommendedName>
        <fullName evidence="3">HAD family hydrolase</fullName>
    </recommendedName>
</protein>
<evidence type="ECO:0000313" key="2">
    <source>
        <dbReference type="Proteomes" id="UP000182015"/>
    </source>
</evidence>
<evidence type="ECO:0008006" key="3">
    <source>
        <dbReference type="Google" id="ProtNLM"/>
    </source>
</evidence>
<dbReference type="InterPro" id="IPR036412">
    <property type="entry name" value="HAD-like_sf"/>
</dbReference>
<dbReference type="SUPFAM" id="SSF56784">
    <property type="entry name" value="HAD-like"/>
    <property type="match status" value="1"/>
</dbReference>
<dbReference type="PROSITE" id="PS01229">
    <property type="entry name" value="COF_2"/>
    <property type="match status" value="1"/>
</dbReference>
<comment type="caution">
    <text evidence="1">The sequence shown here is derived from an EMBL/GenBank/DDBJ whole genome shotgun (WGS) entry which is preliminary data.</text>
</comment>
<dbReference type="PANTHER" id="PTHR10000">
    <property type="entry name" value="PHOSPHOSERINE PHOSPHATASE"/>
    <property type="match status" value="1"/>
</dbReference>
<dbReference type="STRING" id="1856638.A9Q68_01865"/>
<reference evidence="2" key="1">
    <citation type="submission" date="2016-06" db="EMBL/GenBank/DDBJ databases">
        <authorList>
            <person name="de Vries S.P.W."/>
            <person name="Hadjirin N.F."/>
            <person name="Lay E.M."/>
            <person name="Zadoks R.N."/>
            <person name="Peacock S.J."/>
            <person name="Parkhill J."/>
            <person name="Grant A.J."/>
            <person name="Mcdougall S."/>
            <person name="Holmes M.A."/>
        </authorList>
    </citation>
    <scope>NUCLEOTIDE SEQUENCE [LARGE SCALE GENOMIC DNA]</scope>
    <source>
        <strain evidence="2">NZ1587</strain>
    </source>
</reference>
<proteinExistence type="predicted"/>
<dbReference type="InterPro" id="IPR006379">
    <property type="entry name" value="HAD-SF_hydro_IIB"/>
</dbReference>
<dbReference type="AlphaFoldDB" id="A0A1L8MNS0"/>